<keyword evidence="2" id="KW-1185">Reference proteome</keyword>
<evidence type="ECO:0000313" key="2">
    <source>
        <dbReference type="Proteomes" id="UP001191004"/>
    </source>
</evidence>
<dbReference type="Proteomes" id="UP001191004">
    <property type="component" value="Unassembled WGS sequence"/>
</dbReference>
<comment type="caution">
    <text evidence="1">The sequence shown here is derived from an EMBL/GenBank/DDBJ whole genome shotgun (WGS) entry which is preliminary data.</text>
</comment>
<dbReference type="EMBL" id="PRLL01000004">
    <property type="protein sequence ID" value="RYC73736.1"/>
    <property type="molecule type" value="Genomic_DNA"/>
</dbReference>
<organism evidence="1 2">
    <name type="scientific">Candidatus Nanosyncoccus nanoralicus</name>
    <dbReference type="NCBI Taxonomy" id="2171996"/>
    <lineage>
        <taxon>Bacteria</taxon>
        <taxon>Candidatus Saccharimonadota</taxon>
        <taxon>Candidatus Nanosyncoccalia</taxon>
        <taxon>Candidatus Nanosyncoccales</taxon>
        <taxon>Candidatus Nanosyncoccaceae</taxon>
        <taxon>Candidatus Nanosyncoccus</taxon>
    </lineage>
</organism>
<reference evidence="1 2" key="1">
    <citation type="journal article" date="2018" name="bioRxiv">
        <title>Evidence of independent acquisition and adaption of ultra-small bacteria to human hosts across the highly diverse yet reduced genomes of the phylum Saccharibacteria.</title>
        <authorList>
            <person name="McLean J.S."/>
            <person name="Bor B."/>
            <person name="To T.T."/>
            <person name="Liu Q."/>
            <person name="Kearns K.A."/>
            <person name="Solden L.M."/>
            <person name="Wrighton K.C."/>
            <person name="He X."/>
            <person name="Shi W."/>
        </authorList>
    </citation>
    <scope>NUCLEOTIDE SEQUENCE [LARGE SCALE GENOMIC DNA]</scope>
    <source>
        <strain evidence="1 2">TM7_KMM_G3_1_HOT_351</strain>
    </source>
</reference>
<gene>
    <name evidence="1" type="ORF">G3KMM_00193</name>
</gene>
<sequence>MEAKNKLNIGQIENVIKYYVLMAKWLYELGDFARTKYLQMNLEKENTSRPHSDYQRLLEKYYNGSEEELKNAVFIKSENSQKILKELLNLSRQIGIEQYFDKINPRTGKRELIMGQDDGLIVQNFCTIYSKTTYGSRLRRKNTKDIVKNILIDFANIKEDKITSIDREYVDSFFTDDRVKELSREIYLGLTGGVESSIKSIIAADRVLPFIIRAKTLYSLENNFQHLIRAMKVS</sequence>
<evidence type="ECO:0000313" key="1">
    <source>
        <dbReference type="EMBL" id="RYC73736.1"/>
    </source>
</evidence>
<name>A0ABY0FK55_9BACT</name>
<dbReference type="RefSeq" id="WP_129604280.1">
    <property type="nucleotide sequence ID" value="NZ_PRLL01000004.1"/>
</dbReference>
<reference evidence="1 2" key="2">
    <citation type="journal article" date="2020" name="Cell Rep.">
        <title>Acquisition and Adaptation of Ultra-small Parasitic Reduced Genome Bacteria to Mammalian Hosts.</title>
        <authorList>
            <person name="McLean J.S."/>
            <person name="Bor B."/>
            <person name="Kerns K.A."/>
            <person name="Liu Q."/>
            <person name="To T.T."/>
            <person name="Solden L."/>
            <person name="Hendrickson E.L."/>
            <person name="Wrighton K."/>
            <person name="Shi W."/>
            <person name="He X."/>
        </authorList>
    </citation>
    <scope>NUCLEOTIDE SEQUENCE [LARGE SCALE GENOMIC DNA]</scope>
    <source>
        <strain evidence="1 2">TM7_KMM_G3_1_HOT_351</strain>
    </source>
</reference>
<accession>A0ABY0FK55</accession>
<proteinExistence type="predicted"/>
<protein>
    <submittedName>
        <fullName evidence="1">Uncharacterized protein</fullName>
    </submittedName>
</protein>